<dbReference type="VEuPathDB" id="VectorBase:LOC119173577"/>
<keyword evidence="3" id="KW-1185">Reference proteome</keyword>
<comment type="caution">
    <text evidence="2">The sequence shown here is derived from an EMBL/GenBank/DDBJ whole genome shotgun (WGS) entry which is preliminary data.</text>
</comment>
<dbReference type="EMBL" id="JABSTU010000008">
    <property type="protein sequence ID" value="KAH8024523.1"/>
    <property type="molecule type" value="Genomic_DNA"/>
</dbReference>
<dbReference type="PANTHER" id="PTHR47577:SF2">
    <property type="entry name" value="THAP DOMAIN CONTAINING 9"/>
    <property type="match status" value="1"/>
</dbReference>
<sequence length="556" mass="61980">MEEHEKHTVLMLDEIQLSSGLAFDQTTGTVIGRPTLPLADGSLPHAAVATHGLVFMLGGVTERWKQTVAYPLTGNSFSSAAVQEQLIEIIQECETIEVRIDAVVSGMGGGNMALWREFGIVVGKHSVSRVSCCHPVDRNRKLYFMADTAHLLKNLRNHFTSGQSIFLPENVVEKHKLPSNEVNLVPIQKLVEIDSELQLNIAPHLKPSFLDPGHYEKMKVGPAFSSLNHDTAAALRFLVQRGGLPQEALTTAWFIETIYRWFKVLTSHTTKLGISKLNDQKYEDSLIFLKDMVTLFTDLKIGSPLKHVWKPVQTGIILVCKVALELQHYYLNEKGFFFVLLSRFAQDALENLFSTLRAKNAVPKAFQFRSAIRAATLAQFFRPSRSGSYAIDDAPSLVGIENCHARAPNSNDTEAVEYPSNLLDISMMEHESFIYLAGFVVKSVAKHTRICEQCNTATVSNEASVLTKLKSYTDDSKLVSPGPAVLHLLETAENMFRVNSNKLLCNEITIGQLVATTNVQAVNCFSPCHNTQERLLRAFFKTRINILLRKEYAFGS</sequence>
<dbReference type="InterPro" id="IPR048365">
    <property type="entry name" value="TNP-like_RNaseH_N"/>
</dbReference>
<proteinExistence type="predicted"/>
<evidence type="ECO:0000259" key="1">
    <source>
        <dbReference type="Pfam" id="PF21787"/>
    </source>
</evidence>
<dbReference type="AlphaFoldDB" id="A0A9J6DQZ2"/>
<protein>
    <recommendedName>
        <fullName evidence="1">Transposable element P transposase-like RNase H domain-containing protein</fullName>
    </recommendedName>
</protein>
<organism evidence="2 3">
    <name type="scientific">Rhipicephalus microplus</name>
    <name type="common">Cattle tick</name>
    <name type="synonym">Boophilus microplus</name>
    <dbReference type="NCBI Taxonomy" id="6941"/>
    <lineage>
        <taxon>Eukaryota</taxon>
        <taxon>Metazoa</taxon>
        <taxon>Ecdysozoa</taxon>
        <taxon>Arthropoda</taxon>
        <taxon>Chelicerata</taxon>
        <taxon>Arachnida</taxon>
        <taxon>Acari</taxon>
        <taxon>Parasitiformes</taxon>
        <taxon>Ixodida</taxon>
        <taxon>Ixodoidea</taxon>
        <taxon>Ixodidae</taxon>
        <taxon>Rhipicephalinae</taxon>
        <taxon>Rhipicephalus</taxon>
        <taxon>Boophilus</taxon>
    </lineage>
</organism>
<evidence type="ECO:0000313" key="2">
    <source>
        <dbReference type="EMBL" id="KAH8024523.1"/>
    </source>
</evidence>
<accession>A0A9J6DQZ2</accession>
<gene>
    <name evidence="2" type="ORF">HPB51_025212</name>
</gene>
<dbReference type="PANTHER" id="PTHR47577">
    <property type="entry name" value="THAP DOMAIN-CONTAINING PROTEIN 6"/>
    <property type="match status" value="1"/>
</dbReference>
<evidence type="ECO:0000313" key="3">
    <source>
        <dbReference type="Proteomes" id="UP000821866"/>
    </source>
</evidence>
<reference evidence="2" key="2">
    <citation type="submission" date="2021-09" db="EMBL/GenBank/DDBJ databases">
        <authorList>
            <person name="Jia N."/>
            <person name="Wang J."/>
            <person name="Shi W."/>
            <person name="Du L."/>
            <person name="Sun Y."/>
            <person name="Zhan W."/>
            <person name="Jiang J."/>
            <person name="Wang Q."/>
            <person name="Zhang B."/>
            <person name="Ji P."/>
            <person name="Sakyi L.B."/>
            <person name="Cui X."/>
            <person name="Yuan T."/>
            <person name="Jiang B."/>
            <person name="Yang W."/>
            <person name="Lam T.T.-Y."/>
            <person name="Chang Q."/>
            <person name="Ding S."/>
            <person name="Wang X."/>
            <person name="Zhu J."/>
            <person name="Ruan X."/>
            <person name="Zhao L."/>
            <person name="Wei J."/>
            <person name="Que T."/>
            <person name="Du C."/>
            <person name="Cheng J."/>
            <person name="Dai P."/>
            <person name="Han X."/>
            <person name="Huang E."/>
            <person name="Gao Y."/>
            <person name="Liu J."/>
            <person name="Shao H."/>
            <person name="Ye R."/>
            <person name="Li L."/>
            <person name="Wei W."/>
            <person name="Wang X."/>
            <person name="Wang C."/>
            <person name="Huo Q."/>
            <person name="Li W."/>
            <person name="Guo W."/>
            <person name="Chen H."/>
            <person name="Chen S."/>
            <person name="Zhou L."/>
            <person name="Zhou L."/>
            <person name="Ni X."/>
            <person name="Tian J."/>
            <person name="Zhou Y."/>
            <person name="Sheng Y."/>
            <person name="Liu T."/>
            <person name="Pan Y."/>
            <person name="Xia L."/>
            <person name="Li J."/>
            <person name="Zhao F."/>
            <person name="Cao W."/>
        </authorList>
    </citation>
    <scope>NUCLEOTIDE SEQUENCE</scope>
    <source>
        <strain evidence="2">Rmic-2018</strain>
        <tissue evidence="2">Larvae</tissue>
    </source>
</reference>
<reference evidence="2" key="1">
    <citation type="journal article" date="2020" name="Cell">
        <title>Large-Scale Comparative Analyses of Tick Genomes Elucidate Their Genetic Diversity and Vector Capacities.</title>
        <authorList>
            <consortium name="Tick Genome and Microbiome Consortium (TIGMIC)"/>
            <person name="Jia N."/>
            <person name="Wang J."/>
            <person name="Shi W."/>
            <person name="Du L."/>
            <person name="Sun Y."/>
            <person name="Zhan W."/>
            <person name="Jiang J.F."/>
            <person name="Wang Q."/>
            <person name="Zhang B."/>
            <person name="Ji P."/>
            <person name="Bell-Sakyi L."/>
            <person name="Cui X.M."/>
            <person name="Yuan T.T."/>
            <person name="Jiang B.G."/>
            <person name="Yang W.F."/>
            <person name="Lam T.T."/>
            <person name="Chang Q.C."/>
            <person name="Ding S.J."/>
            <person name="Wang X.J."/>
            <person name="Zhu J.G."/>
            <person name="Ruan X.D."/>
            <person name="Zhao L."/>
            <person name="Wei J.T."/>
            <person name="Ye R.Z."/>
            <person name="Que T.C."/>
            <person name="Du C.H."/>
            <person name="Zhou Y.H."/>
            <person name="Cheng J.X."/>
            <person name="Dai P.F."/>
            <person name="Guo W.B."/>
            <person name="Han X.H."/>
            <person name="Huang E.J."/>
            <person name="Li L.F."/>
            <person name="Wei W."/>
            <person name="Gao Y.C."/>
            <person name="Liu J.Z."/>
            <person name="Shao H.Z."/>
            <person name="Wang X."/>
            <person name="Wang C.C."/>
            <person name="Yang T.C."/>
            <person name="Huo Q.B."/>
            <person name="Li W."/>
            <person name="Chen H.Y."/>
            <person name="Chen S.E."/>
            <person name="Zhou L.G."/>
            <person name="Ni X.B."/>
            <person name="Tian J.H."/>
            <person name="Sheng Y."/>
            <person name="Liu T."/>
            <person name="Pan Y.S."/>
            <person name="Xia L.Y."/>
            <person name="Li J."/>
            <person name="Zhao F."/>
            <person name="Cao W.C."/>
        </authorList>
    </citation>
    <scope>NUCLEOTIDE SEQUENCE</scope>
    <source>
        <strain evidence="2">Rmic-2018</strain>
    </source>
</reference>
<dbReference type="Proteomes" id="UP000821866">
    <property type="component" value="Chromosome 6"/>
</dbReference>
<name>A0A9J6DQZ2_RHIMP</name>
<dbReference type="Pfam" id="PF21787">
    <property type="entry name" value="TNP-like_RNaseH_N"/>
    <property type="match status" value="1"/>
</dbReference>
<feature type="domain" description="Transposable element P transposase-like RNase H" evidence="1">
    <location>
        <begin position="2"/>
        <end position="119"/>
    </location>
</feature>